<dbReference type="RefSeq" id="WP_111318591.1">
    <property type="nucleotide sequence ID" value="NZ_BIFX01000001.1"/>
</dbReference>
<keyword evidence="2" id="KW-0812">Transmembrane</keyword>
<dbReference type="OrthoDB" id="9995748at2"/>
<keyword evidence="4" id="KW-1185">Reference proteome</keyword>
<evidence type="ECO:0000313" key="4">
    <source>
        <dbReference type="Proteomes" id="UP000248806"/>
    </source>
</evidence>
<evidence type="ECO:0000256" key="1">
    <source>
        <dbReference type="SAM" id="MobiDB-lite"/>
    </source>
</evidence>
<feature type="transmembrane region" description="Helical" evidence="2">
    <location>
        <begin position="50"/>
        <end position="78"/>
    </location>
</feature>
<keyword evidence="2" id="KW-0472">Membrane</keyword>
<dbReference type="EMBL" id="QKUF01000001">
    <property type="protein sequence ID" value="PZW36391.1"/>
    <property type="molecule type" value="Genomic_DNA"/>
</dbReference>
<protein>
    <submittedName>
        <fullName evidence="3">Uncharacterized protein</fullName>
    </submittedName>
</protein>
<evidence type="ECO:0000256" key="2">
    <source>
        <dbReference type="SAM" id="Phobius"/>
    </source>
</evidence>
<accession>A0A326UEU6</accession>
<name>A0A326UEU6_THEHA</name>
<sequence length="186" mass="21404">MPVVWRRRKDLQPDKERSTQQTLQVEHLSLAEDLKPLQIAYERCYIEARLWFYVSIVAAIIATFTTIALGVLIVNFVIWRGSTTSSLVETLAAAVSSMINGVITYLVFSQKKYANERLDSYAYRISKMVDEDEDEERRGNLIGLVLSSHLSQEEQSKLIKEIIVSSQRKRPTRLPEQSLVERMPEL</sequence>
<feature type="region of interest" description="Disordered" evidence="1">
    <location>
        <begin position="166"/>
        <end position="186"/>
    </location>
</feature>
<organism evidence="3 4">
    <name type="scientific">Thermosporothrix hazakensis</name>
    <dbReference type="NCBI Taxonomy" id="644383"/>
    <lineage>
        <taxon>Bacteria</taxon>
        <taxon>Bacillati</taxon>
        <taxon>Chloroflexota</taxon>
        <taxon>Ktedonobacteria</taxon>
        <taxon>Ktedonobacterales</taxon>
        <taxon>Thermosporotrichaceae</taxon>
        <taxon>Thermosporothrix</taxon>
    </lineage>
</organism>
<proteinExistence type="predicted"/>
<dbReference type="AlphaFoldDB" id="A0A326UEU6"/>
<comment type="caution">
    <text evidence="3">The sequence shown here is derived from an EMBL/GenBank/DDBJ whole genome shotgun (WGS) entry which is preliminary data.</text>
</comment>
<feature type="transmembrane region" description="Helical" evidence="2">
    <location>
        <begin position="90"/>
        <end position="108"/>
    </location>
</feature>
<reference evidence="3 4" key="1">
    <citation type="submission" date="2018-06" db="EMBL/GenBank/DDBJ databases">
        <title>Genomic Encyclopedia of Archaeal and Bacterial Type Strains, Phase II (KMG-II): from individual species to whole genera.</title>
        <authorList>
            <person name="Goeker M."/>
        </authorList>
    </citation>
    <scope>NUCLEOTIDE SEQUENCE [LARGE SCALE GENOMIC DNA]</scope>
    <source>
        <strain evidence="3 4">ATCC BAA-1881</strain>
    </source>
</reference>
<gene>
    <name evidence="3" type="ORF">EI42_00565</name>
</gene>
<evidence type="ECO:0000313" key="3">
    <source>
        <dbReference type="EMBL" id="PZW36391.1"/>
    </source>
</evidence>
<dbReference type="Proteomes" id="UP000248806">
    <property type="component" value="Unassembled WGS sequence"/>
</dbReference>
<keyword evidence="2" id="KW-1133">Transmembrane helix</keyword>